<dbReference type="GO" id="GO:0046103">
    <property type="term" value="P:inosine biosynthetic process"/>
    <property type="evidence" value="ECO:0007669"/>
    <property type="project" value="TreeGrafter"/>
</dbReference>
<dbReference type="Pfam" id="PF00962">
    <property type="entry name" value="A_deaminase"/>
    <property type="match status" value="1"/>
</dbReference>
<dbReference type="EC" id="3.5.4.4" evidence="3"/>
<dbReference type="GO" id="GO:0043103">
    <property type="term" value="P:hypoxanthine salvage"/>
    <property type="evidence" value="ECO:0007669"/>
    <property type="project" value="TreeGrafter"/>
</dbReference>
<dbReference type="InterPro" id="IPR006330">
    <property type="entry name" value="Ado/ade_deaminase"/>
</dbReference>
<evidence type="ECO:0000256" key="5">
    <source>
        <dbReference type="ARBA" id="ARBA00022801"/>
    </source>
</evidence>
<dbReference type="SUPFAM" id="SSF51556">
    <property type="entry name" value="Metallo-dependent hydrolases"/>
    <property type="match status" value="1"/>
</dbReference>
<dbReference type="Gene3D" id="3.20.20.140">
    <property type="entry name" value="Metal-dependent hydrolases"/>
    <property type="match status" value="1"/>
</dbReference>
<dbReference type="GO" id="GO:0004000">
    <property type="term" value="F:adenosine deaminase activity"/>
    <property type="evidence" value="ECO:0007669"/>
    <property type="project" value="UniProtKB-ARBA"/>
</dbReference>
<evidence type="ECO:0000313" key="9">
    <source>
        <dbReference type="Proteomes" id="UP000176864"/>
    </source>
</evidence>
<dbReference type="GO" id="GO:0046872">
    <property type="term" value="F:metal ion binding"/>
    <property type="evidence" value="ECO:0007669"/>
    <property type="project" value="UniProtKB-KW"/>
</dbReference>
<dbReference type="GO" id="GO:0006154">
    <property type="term" value="P:adenosine catabolic process"/>
    <property type="evidence" value="ECO:0007669"/>
    <property type="project" value="TreeGrafter"/>
</dbReference>
<dbReference type="GO" id="GO:0005829">
    <property type="term" value="C:cytosol"/>
    <property type="evidence" value="ECO:0007669"/>
    <property type="project" value="TreeGrafter"/>
</dbReference>
<evidence type="ECO:0000259" key="7">
    <source>
        <dbReference type="Pfam" id="PF00962"/>
    </source>
</evidence>
<dbReference type="AlphaFoldDB" id="A0A1F5NNE8"/>
<comment type="similarity">
    <text evidence="2">Belongs to the metallo-dependent hydrolases superfamily. Adenosine and AMP deaminases family.</text>
</comment>
<name>A0A1F5NNE8_9BACT</name>
<proteinExistence type="inferred from homology"/>
<dbReference type="InterPro" id="IPR032466">
    <property type="entry name" value="Metal_Hydrolase"/>
</dbReference>
<evidence type="ECO:0000256" key="3">
    <source>
        <dbReference type="ARBA" id="ARBA00012784"/>
    </source>
</evidence>
<protein>
    <recommendedName>
        <fullName evidence="3">adenosine deaminase</fullName>
        <ecNumber evidence="3">3.5.4.4</ecNumber>
    </recommendedName>
</protein>
<dbReference type="PANTHER" id="PTHR11409:SF43">
    <property type="entry name" value="ADENOSINE DEAMINASE"/>
    <property type="match status" value="1"/>
</dbReference>
<evidence type="ECO:0000256" key="6">
    <source>
        <dbReference type="ARBA" id="ARBA00022833"/>
    </source>
</evidence>
<sequence length="327" mass="37483">MTKTQRAELHTHLGAAVDPPILWSIAHRQGIKLPTKNYWDFEDMITIDPNEKNRNVGELDKNFYHWTELIQSSPEAVEESVKSIIGGGYRKNNLVLQELRFNPMKRNRGGERDLDHIIMSAIWGLDKALLEYPHVKAGIILMMGRTLTLKQNEIILHKAIKYKNEGVIGIDIADPQVKSFSMKEHARLFQKAKAAGLGLTIHTGEEGDLEEMRYVVKEIKPHRIGHGVMAARDPQLMREIAKNKIVLEICPTSNLRNSVVKNVGELKKIIRDLKKHKVRFTINTDGPEMYRTNIHKEQEFLIKNKILSPKEVAQCTKWAFEASFIKN</sequence>
<dbReference type="STRING" id="1817824.A2751_05665"/>
<keyword evidence="4" id="KW-0479">Metal-binding</keyword>
<evidence type="ECO:0000256" key="4">
    <source>
        <dbReference type="ARBA" id="ARBA00022723"/>
    </source>
</evidence>
<reference evidence="8 9" key="1">
    <citation type="journal article" date="2016" name="Nat. Commun.">
        <title>Thousands of microbial genomes shed light on interconnected biogeochemical processes in an aquifer system.</title>
        <authorList>
            <person name="Anantharaman K."/>
            <person name="Brown C.T."/>
            <person name="Hug L.A."/>
            <person name="Sharon I."/>
            <person name="Castelle C.J."/>
            <person name="Probst A.J."/>
            <person name="Thomas B.C."/>
            <person name="Singh A."/>
            <person name="Wilkins M.J."/>
            <person name="Karaoz U."/>
            <person name="Brodie E.L."/>
            <person name="Williams K.H."/>
            <person name="Hubbard S.S."/>
            <person name="Banfield J.F."/>
        </authorList>
    </citation>
    <scope>NUCLEOTIDE SEQUENCE [LARGE SCALE GENOMIC DNA]</scope>
</reference>
<dbReference type="InterPro" id="IPR001365">
    <property type="entry name" value="A_deaminase_dom"/>
</dbReference>
<feature type="domain" description="Adenosine deaminase" evidence="7">
    <location>
        <begin position="6"/>
        <end position="326"/>
    </location>
</feature>
<keyword evidence="6" id="KW-0862">Zinc</keyword>
<dbReference type="Proteomes" id="UP000176864">
    <property type="component" value="Unassembled WGS sequence"/>
</dbReference>
<dbReference type="PANTHER" id="PTHR11409">
    <property type="entry name" value="ADENOSINE DEAMINASE"/>
    <property type="match status" value="1"/>
</dbReference>
<organism evidence="8 9">
    <name type="scientific">Candidatus Doudnabacteria bacterium RIFCSPHIGHO2_01_FULL_46_14</name>
    <dbReference type="NCBI Taxonomy" id="1817824"/>
    <lineage>
        <taxon>Bacteria</taxon>
        <taxon>Candidatus Doudnaibacteriota</taxon>
    </lineage>
</organism>
<keyword evidence="5" id="KW-0378">Hydrolase</keyword>
<comment type="caution">
    <text evidence="8">The sequence shown here is derived from an EMBL/GenBank/DDBJ whole genome shotgun (WGS) entry which is preliminary data.</text>
</comment>
<accession>A0A1F5NNE8</accession>
<comment type="cofactor">
    <cofactor evidence="1">
        <name>Zn(2+)</name>
        <dbReference type="ChEBI" id="CHEBI:29105"/>
    </cofactor>
</comment>
<evidence type="ECO:0000256" key="1">
    <source>
        <dbReference type="ARBA" id="ARBA00001947"/>
    </source>
</evidence>
<evidence type="ECO:0000313" key="8">
    <source>
        <dbReference type="EMBL" id="OGE79158.1"/>
    </source>
</evidence>
<evidence type="ECO:0000256" key="2">
    <source>
        <dbReference type="ARBA" id="ARBA00006676"/>
    </source>
</evidence>
<dbReference type="EMBL" id="MFEK01000007">
    <property type="protein sequence ID" value="OGE79158.1"/>
    <property type="molecule type" value="Genomic_DNA"/>
</dbReference>
<gene>
    <name evidence="8" type="ORF">A2751_05665</name>
</gene>